<dbReference type="EMBL" id="NGJN01000002">
    <property type="protein sequence ID" value="OZV69971.1"/>
    <property type="molecule type" value="Genomic_DNA"/>
</dbReference>
<dbReference type="Proteomes" id="UP000216840">
    <property type="component" value="Unassembled WGS sequence"/>
</dbReference>
<dbReference type="OrthoDB" id="6315394at2"/>
<evidence type="ECO:0000313" key="3">
    <source>
        <dbReference type="Proteomes" id="UP000216840"/>
    </source>
</evidence>
<keyword evidence="3" id="KW-1185">Reference proteome</keyword>
<comment type="caution">
    <text evidence="2">The sequence shown here is derived from an EMBL/GenBank/DDBJ whole genome shotgun (WGS) entry which is preliminary data.</text>
</comment>
<dbReference type="Pfam" id="PF14397">
    <property type="entry name" value="ATPgrasp_ST"/>
    <property type="match status" value="1"/>
</dbReference>
<evidence type="ECO:0000259" key="1">
    <source>
        <dbReference type="Pfam" id="PF14397"/>
    </source>
</evidence>
<dbReference type="RefSeq" id="WP_094967562.1">
    <property type="nucleotide sequence ID" value="NZ_NGJN01000002.1"/>
</dbReference>
<name>A0A265UXE2_9FLAO</name>
<dbReference type="SUPFAM" id="SSF56059">
    <property type="entry name" value="Glutathione synthetase ATP-binding domain-like"/>
    <property type="match status" value="1"/>
</dbReference>
<protein>
    <recommendedName>
        <fullName evidence="1">Alpha-L-glutamate ligase-related protein ATP-grasp domain-containing protein</fullName>
    </recommendedName>
</protein>
<organism evidence="2 3">
    <name type="scientific">Winogradskyella aurantia</name>
    <dbReference type="NCBI Taxonomy" id="1915063"/>
    <lineage>
        <taxon>Bacteria</taxon>
        <taxon>Pseudomonadati</taxon>
        <taxon>Bacteroidota</taxon>
        <taxon>Flavobacteriia</taxon>
        <taxon>Flavobacteriales</taxon>
        <taxon>Flavobacteriaceae</taxon>
        <taxon>Winogradskyella</taxon>
    </lineage>
</organism>
<dbReference type="AlphaFoldDB" id="A0A265UXE2"/>
<gene>
    <name evidence="2" type="ORF">CA834_04965</name>
</gene>
<dbReference type="InterPro" id="IPR039523">
    <property type="entry name" value="RimK-rel_E_lig_ATP-grasp"/>
</dbReference>
<reference evidence="2 3" key="1">
    <citation type="submission" date="2017-05" db="EMBL/GenBank/DDBJ databases">
        <title>The draft genome sequence of Idiomarina salinarum WNB302.</title>
        <authorList>
            <person name="Sun Y."/>
            <person name="Chen B."/>
            <person name="Du Z."/>
        </authorList>
    </citation>
    <scope>NUCLEOTIDE SEQUENCE [LARGE SCALE GENOMIC DNA]</scope>
    <source>
        <strain evidence="2 3">WNB302</strain>
    </source>
</reference>
<evidence type="ECO:0000313" key="2">
    <source>
        <dbReference type="EMBL" id="OZV69971.1"/>
    </source>
</evidence>
<accession>A0A265UXE2</accession>
<feature type="domain" description="Alpha-L-glutamate ligase-related protein ATP-grasp" evidence="1">
    <location>
        <begin position="94"/>
        <end position="352"/>
    </location>
</feature>
<sequence>MSLYYSIKQNLVQPMLNWRNMLLRFNRGANARHQIRKSIKINEIGKLTKAEIDEAKAYFKSKGYNLRNTYWHQFYKGKNGIFHKEYIPEDIFRSKICHKLNQTLQWPALLDKNLSYTIFSEFSQPKRVLSNINGFYYWQGDLVSESEAIKGVLHSKQKLIIKPSIDSGGGVMVKVISTEDLNTTDKTYEIMNLFKSYKKDFVIQEFMSQSPEMKKLNPTTLNTLRIMSYLRDEEVHVLSTIVRIGKKGSDTDNYEGGGIICGVNAKGEFNSVGYTKLGRKVYSKTESGISLKDCKVPNYEDVKAMVRRLHMRVPYFRLISWDIGINENNQPVLIEYNTYNQSTNPSQVVNGPLFGKFTDEILSLGIN</sequence>
<proteinExistence type="predicted"/>